<organism evidence="3">
    <name type="scientific">marine metagenome</name>
    <dbReference type="NCBI Taxonomy" id="408172"/>
    <lineage>
        <taxon>unclassified sequences</taxon>
        <taxon>metagenomes</taxon>
        <taxon>ecological metagenomes</taxon>
    </lineage>
</organism>
<reference evidence="3" key="1">
    <citation type="submission" date="2018-05" db="EMBL/GenBank/DDBJ databases">
        <authorList>
            <person name="Lanie J.A."/>
            <person name="Ng W.-L."/>
            <person name="Kazmierczak K.M."/>
            <person name="Andrzejewski T.M."/>
            <person name="Davidsen T.M."/>
            <person name="Wayne K.J."/>
            <person name="Tettelin H."/>
            <person name="Glass J.I."/>
            <person name="Rusch D."/>
            <person name="Podicherti R."/>
            <person name="Tsui H.-C.T."/>
            <person name="Winkler M.E."/>
        </authorList>
    </citation>
    <scope>NUCLEOTIDE SEQUENCE</scope>
</reference>
<name>A0A382JLC9_9ZZZZ</name>
<feature type="domain" description="DUF5652" evidence="2">
    <location>
        <begin position="3"/>
        <end position="51"/>
    </location>
</feature>
<keyword evidence="1" id="KW-0472">Membrane</keyword>
<evidence type="ECO:0000313" key="3">
    <source>
        <dbReference type="EMBL" id="SVC12519.1"/>
    </source>
</evidence>
<sequence>MIYLIILLAIWEVYWTYTACWLAAKRGDKAWFLSFIIISLFGIPEILYVRKYQNSLKPGDKD</sequence>
<evidence type="ECO:0000259" key="2">
    <source>
        <dbReference type="Pfam" id="PF18893"/>
    </source>
</evidence>
<keyword evidence="1" id="KW-0812">Transmembrane</keyword>
<dbReference type="AlphaFoldDB" id="A0A382JLC9"/>
<dbReference type="EMBL" id="UINC01074883">
    <property type="protein sequence ID" value="SVC12519.1"/>
    <property type="molecule type" value="Genomic_DNA"/>
</dbReference>
<protein>
    <recommendedName>
        <fullName evidence="2">DUF5652 domain-containing protein</fullName>
    </recommendedName>
</protein>
<accession>A0A382JLC9</accession>
<dbReference type="Pfam" id="PF18893">
    <property type="entry name" value="DUF5652"/>
    <property type="match status" value="1"/>
</dbReference>
<evidence type="ECO:0000256" key="1">
    <source>
        <dbReference type="SAM" id="Phobius"/>
    </source>
</evidence>
<dbReference type="InterPro" id="IPR043712">
    <property type="entry name" value="DUF5652"/>
</dbReference>
<keyword evidence="1" id="KW-1133">Transmembrane helix</keyword>
<gene>
    <name evidence="3" type="ORF">METZ01_LOCUS265373</name>
</gene>
<feature type="transmembrane region" description="Helical" evidence="1">
    <location>
        <begin position="5"/>
        <end position="24"/>
    </location>
</feature>
<feature type="transmembrane region" description="Helical" evidence="1">
    <location>
        <begin position="30"/>
        <end position="49"/>
    </location>
</feature>
<proteinExistence type="predicted"/>